<dbReference type="EMBL" id="JARKIF010000024">
    <property type="protein sequence ID" value="KAJ7615337.1"/>
    <property type="molecule type" value="Genomic_DNA"/>
</dbReference>
<dbReference type="InterPro" id="IPR001810">
    <property type="entry name" value="F-box_dom"/>
</dbReference>
<keyword evidence="1" id="KW-0175">Coiled coil</keyword>
<dbReference type="SUPFAM" id="SSF81383">
    <property type="entry name" value="F-box domain"/>
    <property type="match status" value="1"/>
</dbReference>
<protein>
    <recommendedName>
        <fullName evidence="2">F-box domain-containing protein</fullName>
    </recommendedName>
</protein>
<feature type="coiled-coil region" evidence="1">
    <location>
        <begin position="10"/>
        <end position="37"/>
    </location>
</feature>
<dbReference type="InterPro" id="IPR032675">
    <property type="entry name" value="LRR_dom_sf"/>
</dbReference>
<accession>A0AAD7FC98</accession>
<proteinExistence type="predicted"/>
<evidence type="ECO:0000313" key="3">
    <source>
        <dbReference type="EMBL" id="KAJ7615337.1"/>
    </source>
</evidence>
<dbReference type="PROSITE" id="PS50181">
    <property type="entry name" value="FBOX"/>
    <property type="match status" value="1"/>
</dbReference>
<keyword evidence="4" id="KW-1185">Reference proteome</keyword>
<evidence type="ECO:0000256" key="1">
    <source>
        <dbReference type="SAM" id="Coils"/>
    </source>
</evidence>
<name>A0AAD7FC98_9AGAR</name>
<dbReference type="InterPro" id="IPR036047">
    <property type="entry name" value="F-box-like_dom_sf"/>
</dbReference>
<dbReference type="Proteomes" id="UP001221142">
    <property type="component" value="Unassembled WGS sequence"/>
</dbReference>
<dbReference type="SUPFAM" id="SSF52058">
    <property type="entry name" value="L domain-like"/>
    <property type="match status" value="1"/>
</dbReference>
<reference evidence="3" key="1">
    <citation type="submission" date="2023-03" db="EMBL/GenBank/DDBJ databases">
        <title>Massive genome expansion in bonnet fungi (Mycena s.s.) driven by repeated elements and novel gene families across ecological guilds.</title>
        <authorList>
            <consortium name="Lawrence Berkeley National Laboratory"/>
            <person name="Harder C.B."/>
            <person name="Miyauchi S."/>
            <person name="Viragh M."/>
            <person name="Kuo A."/>
            <person name="Thoen E."/>
            <person name="Andreopoulos B."/>
            <person name="Lu D."/>
            <person name="Skrede I."/>
            <person name="Drula E."/>
            <person name="Henrissat B."/>
            <person name="Morin E."/>
            <person name="Kohler A."/>
            <person name="Barry K."/>
            <person name="LaButti K."/>
            <person name="Morin E."/>
            <person name="Salamov A."/>
            <person name="Lipzen A."/>
            <person name="Mereny Z."/>
            <person name="Hegedus B."/>
            <person name="Baldrian P."/>
            <person name="Stursova M."/>
            <person name="Weitz H."/>
            <person name="Taylor A."/>
            <person name="Grigoriev I.V."/>
            <person name="Nagy L.G."/>
            <person name="Martin F."/>
            <person name="Kauserud H."/>
        </authorList>
    </citation>
    <scope>NUCLEOTIDE SEQUENCE</scope>
    <source>
        <strain evidence="3">9284</strain>
    </source>
</reference>
<gene>
    <name evidence="3" type="ORF">FB45DRAFT_935436</name>
</gene>
<comment type="caution">
    <text evidence="3">The sequence shown here is derived from an EMBL/GenBank/DDBJ whole genome shotgun (WGS) entry which is preliminary data.</text>
</comment>
<sequence>MIPAELRTLRAQIDATIASLEEKIVHLQAQRQYVDEQLAAAVYPIQNLPREMISEIFLRYGCDELYGQPNSPLVLASVCSQWREVALGTHGLWTHFNSAPGRLLGVMRNPEGVANRLQTYISRSGTLPLDLRIHMLDSGEPSHEEIFRLLMECSARWRRLDIAPFGPVALPADIQGPFPHLVHFSLDSVLLETPIPPLLDAPNLVHLDVTEVELGTEWRLSLPWRQLTTLKVFQMDVFQCLEMMDHTPNLEQLHFACDNADETIYPARVLPHLHKLSLGPTTAHEILPHLTLPKLGELEIDTISIEKWASYFEDLITRSGCTLQKLEFFVTDLDEVYEAENLFSAIPTVRHLTINCPRLSTAAFAELFDAFSADPPVLPALESLEIKRCETRIELPPLGRLLTNRHQIEGEELLQVVDLASFKLLFRQEDDDFLPEEGDDKVNLYEKSDEMKGELGLLRELRNEGLDIEIRSDFMWFDECIDWKIVRGFLLP</sequence>
<evidence type="ECO:0000313" key="4">
    <source>
        <dbReference type="Proteomes" id="UP001221142"/>
    </source>
</evidence>
<evidence type="ECO:0000259" key="2">
    <source>
        <dbReference type="PROSITE" id="PS50181"/>
    </source>
</evidence>
<dbReference type="Gene3D" id="3.80.10.10">
    <property type="entry name" value="Ribonuclease Inhibitor"/>
    <property type="match status" value="1"/>
</dbReference>
<organism evidence="3 4">
    <name type="scientific">Roridomyces roridus</name>
    <dbReference type="NCBI Taxonomy" id="1738132"/>
    <lineage>
        <taxon>Eukaryota</taxon>
        <taxon>Fungi</taxon>
        <taxon>Dikarya</taxon>
        <taxon>Basidiomycota</taxon>
        <taxon>Agaricomycotina</taxon>
        <taxon>Agaricomycetes</taxon>
        <taxon>Agaricomycetidae</taxon>
        <taxon>Agaricales</taxon>
        <taxon>Marasmiineae</taxon>
        <taxon>Mycenaceae</taxon>
        <taxon>Roridomyces</taxon>
    </lineage>
</organism>
<dbReference type="AlphaFoldDB" id="A0AAD7FC98"/>
<feature type="domain" description="F-box" evidence="2">
    <location>
        <begin position="42"/>
        <end position="96"/>
    </location>
</feature>